<dbReference type="AlphaFoldDB" id="A0A0F5MNT7"/>
<gene>
    <name evidence="1" type="ORF">SZ25_00418</name>
</gene>
<name>A0A0F5MNT7_9RICK</name>
<comment type="caution">
    <text evidence="1">The sequence shown here is derived from an EMBL/GenBank/DDBJ whole genome shotgun (WGS) entry which is preliminary data.</text>
</comment>
<evidence type="ECO:0008006" key="3">
    <source>
        <dbReference type="Google" id="ProtNLM"/>
    </source>
</evidence>
<keyword evidence="2" id="KW-1185">Reference proteome</keyword>
<evidence type="ECO:0000313" key="1">
    <source>
        <dbReference type="EMBL" id="KKB96498.1"/>
    </source>
</evidence>
<feature type="non-terminal residue" evidence="1">
    <location>
        <position position="1"/>
    </location>
</feature>
<accession>A0A0F5MNT7</accession>
<sequence>LSKNGITPVIPPPSHATVLNKENSTWHDKIVSYIKEKGTVYAFHKKYDYGIRSKVEAQFSRIKRCIGPSLMTQKIESQKVEMVIIANIINLWNSFGMANSVKNV</sequence>
<proteinExistence type="predicted"/>
<dbReference type="PATRIC" id="fig|1607817.3.peg.414"/>
<dbReference type="EMBL" id="JYHA01000067">
    <property type="protein sequence ID" value="KKB96498.1"/>
    <property type="molecule type" value="Genomic_DNA"/>
</dbReference>
<evidence type="ECO:0000313" key="2">
    <source>
        <dbReference type="Proteomes" id="UP000033358"/>
    </source>
</evidence>
<protein>
    <recommendedName>
        <fullName evidence="3">Transposase</fullName>
    </recommendedName>
</protein>
<organism evidence="1 2">
    <name type="scientific">Candidatus Arcanibacter lacustris</name>
    <dbReference type="NCBI Taxonomy" id="1607817"/>
    <lineage>
        <taxon>Bacteria</taxon>
        <taxon>Pseudomonadati</taxon>
        <taxon>Pseudomonadota</taxon>
        <taxon>Alphaproteobacteria</taxon>
        <taxon>Rickettsiales</taxon>
        <taxon>Candidatus Arcanibacter</taxon>
    </lineage>
</organism>
<dbReference type="Proteomes" id="UP000033358">
    <property type="component" value="Unassembled WGS sequence"/>
</dbReference>
<reference evidence="1 2" key="1">
    <citation type="submission" date="2015-02" db="EMBL/GenBank/DDBJ databases">
        <title>Single cell genomics of a rare environmental alphaproteobacterium provides unique insights into Rickettsiaceae evolution.</title>
        <authorList>
            <person name="Martijn J."/>
            <person name="Schulz F."/>
            <person name="Zaremba-Niedzwiedzka K."/>
            <person name="Viklund J."/>
            <person name="Stepanauskas R."/>
            <person name="Andersson S.G.E."/>
            <person name="Horn M."/>
            <person name="Guy L."/>
            <person name="Ettema T.J.G."/>
        </authorList>
    </citation>
    <scope>NUCLEOTIDE SEQUENCE [LARGE SCALE GENOMIC DNA]</scope>
    <source>
        <strain evidence="1 2">SCGC AAA041-L04</strain>
    </source>
</reference>